<dbReference type="InterPro" id="IPR005119">
    <property type="entry name" value="LysR_subst-bd"/>
</dbReference>
<dbReference type="AlphaFoldDB" id="A0A1M7YZG5"/>
<evidence type="ECO:0000313" key="6">
    <source>
        <dbReference type="EMBL" id="SHO58079.1"/>
    </source>
</evidence>
<dbReference type="GO" id="GO:0006351">
    <property type="term" value="P:DNA-templated transcription"/>
    <property type="evidence" value="ECO:0007669"/>
    <property type="project" value="TreeGrafter"/>
</dbReference>
<evidence type="ECO:0000256" key="4">
    <source>
        <dbReference type="ARBA" id="ARBA00023163"/>
    </source>
</evidence>
<organism evidence="6 7">
    <name type="scientific">Vibrio quintilis</name>
    <dbReference type="NCBI Taxonomy" id="1117707"/>
    <lineage>
        <taxon>Bacteria</taxon>
        <taxon>Pseudomonadati</taxon>
        <taxon>Pseudomonadota</taxon>
        <taxon>Gammaproteobacteria</taxon>
        <taxon>Vibrionales</taxon>
        <taxon>Vibrionaceae</taxon>
        <taxon>Vibrio</taxon>
    </lineage>
</organism>
<evidence type="ECO:0000256" key="2">
    <source>
        <dbReference type="ARBA" id="ARBA00023015"/>
    </source>
</evidence>
<dbReference type="SUPFAM" id="SSF53850">
    <property type="entry name" value="Periplasmic binding protein-like II"/>
    <property type="match status" value="1"/>
</dbReference>
<proteinExistence type="inferred from homology"/>
<keyword evidence="7" id="KW-1185">Reference proteome</keyword>
<dbReference type="InterPro" id="IPR036390">
    <property type="entry name" value="WH_DNA-bd_sf"/>
</dbReference>
<dbReference type="Pfam" id="PF00126">
    <property type="entry name" value="HTH_1"/>
    <property type="match status" value="1"/>
</dbReference>
<dbReference type="PROSITE" id="PS50931">
    <property type="entry name" value="HTH_LYSR"/>
    <property type="match status" value="1"/>
</dbReference>
<dbReference type="Pfam" id="PF03466">
    <property type="entry name" value="LysR_substrate"/>
    <property type="match status" value="1"/>
</dbReference>
<dbReference type="OrthoDB" id="5526340at2"/>
<keyword evidence="3" id="KW-0238">DNA-binding</keyword>
<keyword evidence="2" id="KW-0805">Transcription regulation</keyword>
<dbReference type="GO" id="GO:0043565">
    <property type="term" value="F:sequence-specific DNA binding"/>
    <property type="evidence" value="ECO:0007669"/>
    <property type="project" value="TreeGrafter"/>
</dbReference>
<dbReference type="PANTHER" id="PTHR30537">
    <property type="entry name" value="HTH-TYPE TRANSCRIPTIONAL REGULATOR"/>
    <property type="match status" value="1"/>
</dbReference>
<dbReference type="GO" id="GO:0003700">
    <property type="term" value="F:DNA-binding transcription factor activity"/>
    <property type="evidence" value="ECO:0007669"/>
    <property type="project" value="InterPro"/>
</dbReference>
<evidence type="ECO:0000259" key="5">
    <source>
        <dbReference type="PROSITE" id="PS50931"/>
    </source>
</evidence>
<feature type="domain" description="HTH lysR-type" evidence="5">
    <location>
        <begin position="6"/>
        <end position="63"/>
    </location>
</feature>
<comment type="similarity">
    <text evidence="1">Belongs to the LysR transcriptional regulatory family.</text>
</comment>
<dbReference type="InterPro" id="IPR000847">
    <property type="entry name" value="LysR_HTH_N"/>
</dbReference>
<dbReference type="PANTHER" id="PTHR30537:SF26">
    <property type="entry name" value="GLYCINE CLEAVAGE SYSTEM TRANSCRIPTIONAL ACTIVATOR"/>
    <property type="match status" value="1"/>
</dbReference>
<dbReference type="RefSeq" id="WP_073585530.1">
    <property type="nucleotide sequence ID" value="NZ_AP024897.1"/>
</dbReference>
<dbReference type="Proteomes" id="UP000184600">
    <property type="component" value="Unassembled WGS sequence"/>
</dbReference>
<dbReference type="PRINTS" id="PR00039">
    <property type="entry name" value="HTHLYSR"/>
</dbReference>
<reference evidence="7" key="1">
    <citation type="submission" date="2016-12" db="EMBL/GenBank/DDBJ databases">
        <authorList>
            <person name="Rodrigo-Torres L."/>
            <person name="Arahal R.D."/>
            <person name="Lucena T."/>
        </authorList>
    </citation>
    <scope>NUCLEOTIDE SEQUENCE [LARGE SCALE GENOMIC DNA]</scope>
</reference>
<dbReference type="InterPro" id="IPR036388">
    <property type="entry name" value="WH-like_DNA-bd_sf"/>
</dbReference>
<dbReference type="SUPFAM" id="SSF46785">
    <property type="entry name" value="Winged helix' DNA-binding domain"/>
    <property type="match status" value="1"/>
</dbReference>
<name>A0A1M7YZG5_9VIBR</name>
<dbReference type="Gene3D" id="3.40.190.10">
    <property type="entry name" value="Periplasmic binding protein-like II"/>
    <property type="match status" value="2"/>
</dbReference>
<dbReference type="InterPro" id="IPR058163">
    <property type="entry name" value="LysR-type_TF_proteobact-type"/>
</dbReference>
<evidence type="ECO:0000256" key="3">
    <source>
        <dbReference type="ARBA" id="ARBA00023125"/>
    </source>
</evidence>
<dbReference type="EMBL" id="FRFG01000054">
    <property type="protein sequence ID" value="SHO58079.1"/>
    <property type="molecule type" value="Genomic_DNA"/>
</dbReference>
<evidence type="ECO:0000256" key="1">
    <source>
        <dbReference type="ARBA" id="ARBA00009437"/>
    </source>
</evidence>
<protein>
    <submittedName>
        <fullName evidence="6">Glycine cleavage system transcriptional activator</fullName>
    </submittedName>
</protein>
<keyword evidence="4" id="KW-0804">Transcription</keyword>
<dbReference type="Gene3D" id="1.10.10.10">
    <property type="entry name" value="Winged helix-like DNA-binding domain superfamily/Winged helix DNA-binding domain"/>
    <property type="match status" value="1"/>
</dbReference>
<gene>
    <name evidence="6" type="primary">gcvA_5</name>
    <name evidence="6" type="ORF">VQ7734_03849</name>
</gene>
<accession>A0A1M7YZG5</accession>
<dbReference type="STRING" id="1117707.VQ7734_03849"/>
<evidence type="ECO:0000313" key="7">
    <source>
        <dbReference type="Proteomes" id="UP000184600"/>
    </source>
</evidence>
<sequence length="290" mass="32812">MPKRTPPLQALHAFVVTSRYLNLTHAAKELFVTQGAVSRQIATLEAYLGFRLFHRHARGLTLTRQGRMLLPEVQSAFDQLFHATEKLCHENAEIHLKAPTCSIRWLLPQLIRLRKEQPALNVALTTTTDHSVDFNTEHYDAAIVFSQTPLTHLPDTHLLFSERLSPVIAPHLYTGDILTRGECSLQDLTLLHPTPDKTDWALWSQTASVPLESLTRHQYFDTMELAISAAIQGFGIAIADCTLVEEDIRMKRLLRPFSQTVNTGAGYYLHYRSGKNPHPLLSELITWFTG</sequence>